<dbReference type="InterPro" id="IPR038102">
    <property type="entry name" value="EYA_dom_sf"/>
</dbReference>
<comment type="similarity">
    <text evidence="2 15">Belongs to the HAD-like hydrolase superfamily. EYA family.</text>
</comment>
<gene>
    <name evidence="17" type="ORF">LNINA_LOCUS3356</name>
</gene>
<evidence type="ECO:0000256" key="4">
    <source>
        <dbReference type="ARBA" id="ARBA00022723"/>
    </source>
</evidence>
<evidence type="ECO:0000256" key="16">
    <source>
        <dbReference type="SAM" id="MobiDB-lite"/>
    </source>
</evidence>
<feature type="compositionally biased region" description="Basic and acidic residues" evidence="16">
    <location>
        <begin position="365"/>
        <end position="378"/>
    </location>
</feature>
<proteinExistence type="inferred from homology"/>
<keyword evidence="5 15" id="KW-0378">Hydrolase</keyword>
<keyword evidence="18" id="KW-1185">Reference proteome</keyword>
<keyword evidence="8 15" id="KW-0805">Transcription regulation</keyword>
<dbReference type="Gene3D" id="3.40.50.12350">
    <property type="match status" value="1"/>
</dbReference>
<keyword evidence="4 14" id="KW-0479">Metal-binding</keyword>
<evidence type="ECO:0000256" key="15">
    <source>
        <dbReference type="RuleBase" id="RU362036"/>
    </source>
</evidence>
<keyword evidence="10" id="KW-0804">Transcription</keyword>
<feature type="region of interest" description="Disordered" evidence="16">
    <location>
        <begin position="287"/>
        <end position="405"/>
    </location>
</feature>
<evidence type="ECO:0000256" key="12">
    <source>
        <dbReference type="ARBA" id="ARBA00051722"/>
    </source>
</evidence>
<dbReference type="Proteomes" id="UP001497472">
    <property type="component" value="Unassembled WGS sequence"/>
</dbReference>
<evidence type="ECO:0000256" key="11">
    <source>
        <dbReference type="ARBA" id="ARBA00023242"/>
    </source>
</evidence>
<feature type="binding site" evidence="14">
    <location>
        <position position="416"/>
    </location>
    <ligand>
        <name>Mg(2+)</name>
        <dbReference type="ChEBI" id="CHEBI:18420"/>
    </ligand>
</feature>
<comment type="caution">
    <text evidence="17">The sequence shown here is derived from an EMBL/GenBank/DDBJ whole genome shotgun (WGS) entry which is preliminary data.</text>
</comment>
<dbReference type="PANTHER" id="PTHR10190:SF16">
    <property type="entry name" value="DEVELOPMENTAL PROTEIN EYES ABSENT"/>
    <property type="match status" value="1"/>
</dbReference>
<evidence type="ECO:0000256" key="14">
    <source>
        <dbReference type="PIRSR" id="PIRSR628472-2"/>
    </source>
</evidence>
<evidence type="ECO:0000256" key="2">
    <source>
        <dbReference type="ARBA" id="ARBA00010501"/>
    </source>
</evidence>
<keyword evidence="9" id="KW-0010">Activator</keyword>
<feature type="active site" description="Proton donor" evidence="13">
    <location>
        <position position="416"/>
    </location>
</feature>
<keyword evidence="3" id="KW-0217">Developmental protein</keyword>
<evidence type="ECO:0000256" key="10">
    <source>
        <dbReference type="ARBA" id="ARBA00023163"/>
    </source>
</evidence>
<dbReference type="GO" id="GO:0004725">
    <property type="term" value="F:protein tyrosine phosphatase activity"/>
    <property type="evidence" value="ECO:0007669"/>
    <property type="project" value="UniProtKB-EC"/>
</dbReference>
<feature type="active site" description="Nucleophile" evidence="13">
    <location>
        <position position="414"/>
    </location>
</feature>
<feature type="binding site" evidence="14">
    <location>
        <position position="414"/>
    </location>
    <ligand>
        <name>Mg(2+)</name>
        <dbReference type="ChEBI" id="CHEBI:18420"/>
    </ligand>
</feature>
<comment type="subcellular location">
    <subcellularLocation>
        <location evidence="1">Nucleus</location>
    </subcellularLocation>
</comment>
<feature type="compositionally biased region" description="Low complexity" evidence="16">
    <location>
        <begin position="287"/>
        <end position="304"/>
    </location>
</feature>
<evidence type="ECO:0000256" key="8">
    <source>
        <dbReference type="ARBA" id="ARBA00023015"/>
    </source>
</evidence>
<dbReference type="InterPro" id="IPR028472">
    <property type="entry name" value="EYA"/>
</dbReference>
<evidence type="ECO:0000256" key="1">
    <source>
        <dbReference type="ARBA" id="ARBA00004123"/>
    </source>
</evidence>
<feature type="compositionally biased region" description="Low complexity" evidence="16">
    <location>
        <begin position="45"/>
        <end position="57"/>
    </location>
</feature>
<dbReference type="InterPro" id="IPR006545">
    <property type="entry name" value="EYA_dom"/>
</dbReference>
<dbReference type="GO" id="GO:2001240">
    <property type="term" value="P:negative regulation of extrinsic apoptotic signaling pathway in absence of ligand"/>
    <property type="evidence" value="ECO:0007669"/>
    <property type="project" value="TreeGrafter"/>
</dbReference>
<name>A0AAV1J224_9NEOP</name>
<evidence type="ECO:0000256" key="5">
    <source>
        <dbReference type="ARBA" id="ARBA00022801"/>
    </source>
</evidence>
<sequence length="678" mass="73299">MVTLMPCSYLSGGSPRCSLDHTEPKTKRPRQDTGTDVRLSGEGASPESESTSESPPSLLQDANLPALLATSYPNTSTNSALSSDALVLSGDVESCTLTNGCPSSTALSLPLTSTGLCSTSTSSAVAWLMNEDSTGGGVKSEVRSPGLCEADVALYGEALPYDQSALSYQYYNSMQQYGSGGAASSYVSSSLYNQPYAAYPTAHNSNNRPSCKATPTYLSPYGVSGVGTVSSSGFAAQPSPYAYSSYNSGLAQSFSNTQQDYSSYTTGYADHSVAQYGGYYATPSYSPYVSSPSSSGSAGHTSYHLGGTLTENQEYPPSKRPRINDDEPDHNYGDSDFWPDSDSDSESPSSMLPSINDTPLSPIKNEIHAASRRCRENSGESTTSRSRGRGRRNTSSSPAQHVPEPTTERVFIWDLDETIIIFHSLLTGTYATKYNKDTQQIVQLGFRMEEMIFSLADTHFFFNDVEDCDQEHIDAVAADDNGQDLSAYNFASDGFHAGAAPNAGLCAPGVRGGVDWMRKLAFRYRKIKDTYNNYRNSVGGLLGPAKREQWLQLRAELEQATDNWLTLACKCLNMINSRENCVNVLVTTTQLVPALAKVLLFGLGGVFPIENIYSATKTGKETCFEKIKQRFGERCTYVVVGDGQDEEAAAKAKNYPFWRISGHSDIAALYNALDMGFL</sequence>
<dbReference type="GO" id="GO:0005634">
    <property type="term" value="C:nucleus"/>
    <property type="evidence" value="ECO:0007669"/>
    <property type="project" value="UniProtKB-SubCell"/>
</dbReference>
<comment type="catalytic activity">
    <reaction evidence="12 15">
        <text>O-phospho-L-tyrosyl-[protein] + H2O = L-tyrosyl-[protein] + phosphate</text>
        <dbReference type="Rhea" id="RHEA:10684"/>
        <dbReference type="Rhea" id="RHEA-COMP:10136"/>
        <dbReference type="Rhea" id="RHEA-COMP:20101"/>
        <dbReference type="ChEBI" id="CHEBI:15377"/>
        <dbReference type="ChEBI" id="CHEBI:43474"/>
        <dbReference type="ChEBI" id="CHEBI:46858"/>
        <dbReference type="ChEBI" id="CHEBI:61978"/>
        <dbReference type="EC" id="3.1.3.48"/>
    </reaction>
</comment>
<evidence type="ECO:0000256" key="13">
    <source>
        <dbReference type="PIRSR" id="PIRSR628472-1"/>
    </source>
</evidence>
<dbReference type="PANTHER" id="PTHR10190">
    <property type="entry name" value="EYES ABSENT"/>
    <property type="match status" value="1"/>
</dbReference>
<comment type="cofactor">
    <cofactor evidence="14 15">
        <name>Mg(2+)</name>
        <dbReference type="ChEBI" id="CHEBI:18420"/>
    </cofactor>
    <text evidence="14 15">Binds 1 Mg(2+) ion per subunit.</text>
</comment>
<evidence type="ECO:0000256" key="9">
    <source>
        <dbReference type="ARBA" id="ARBA00023159"/>
    </source>
</evidence>
<dbReference type="CDD" id="cd02601">
    <property type="entry name" value="HAD_Eya"/>
    <property type="match status" value="1"/>
</dbReference>
<feature type="compositionally biased region" description="Basic and acidic residues" evidence="16">
    <location>
        <begin position="322"/>
        <end position="333"/>
    </location>
</feature>
<dbReference type="GO" id="GO:0045739">
    <property type="term" value="P:positive regulation of DNA repair"/>
    <property type="evidence" value="ECO:0007669"/>
    <property type="project" value="TreeGrafter"/>
</dbReference>
<feature type="region of interest" description="Disordered" evidence="16">
    <location>
        <begin position="11"/>
        <end position="59"/>
    </location>
</feature>
<protein>
    <recommendedName>
        <fullName evidence="15">Eyes absent homolog</fullName>
        <ecNumber evidence="15">3.1.3.48</ecNumber>
    </recommendedName>
</protein>
<evidence type="ECO:0000313" key="17">
    <source>
        <dbReference type="EMBL" id="CAK1543547.1"/>
    </source>
</evidence>
<dbReference type="NCBIfam" id="TIGR01658">
    <property type="entry name" value="EYA-cons_domain"/>
    <property type="match status" value="1"/>
</dbReference>
<feature type="compositionally biased region" description="Basic and acidic residues" evidence="16">
    <location>
        <begin position="18"/>
        <end position="35"/>
    </location>
</feature>
<evidence type="ECO:0000256" key="7">
    <source>
        <dbReference type="ARBA" id="ARBA00022912"/>
    </source>
</evidence>
<dbReference type="GO" id="GO:0046872">
    <property type="term" value="F:metal ion binding"/>
    <property type="evidence" value="ECO:0007669"/>
    <property type="project" value="UniProtKB-KW"/>
</dbReference>
<evidence type="ECO:0000313" key="18">
    <source>
        <dbReference type="Proteomes" id="UP001497472"/>
    </source>
</evidence>
<evidence type="ECO:0000256" key="6">
    <source>
        <dbReference type="ARBA" id="ARBA00022842"/>
    </source>
</evidence>
<feature type="binding site" evidence="14">
    <location>
        <position position="642"/>
    </location>
    <ligand>
        <name>Mg(2+)</name>
        <dbReference type="ChEBI" id="CHEBI:18420"/>
    </ligand>
</feature>
<dbReference type="GO" id="GO:0030154">
    <property type="term" value="P:cell differentiation"/>
    <property type="evidence" value="ECO:0007669"/>
    <property type="project" value="TreeGrafter"/>
</dbReference>
<dbReference type="EC" id="3.1.3.48" evidence="15"/>
<dbReference type="EMBL" id="CAVLEF010000004">
    <property type="protein sequence ID" value="CAK1543547.1"/>
    <property type="molecule type" value="Genomic_DNA"/>
</dbReference>
<evidence type="ECO:0000256" key="3">
    <source>
        <dbReference type="ARBA" id="ARBA00022473"/>
    </source>
</evidence>
<organism evidence="17 18">
    <name type="scientific">Leptosia nina</name>
    <dbReference type="NCBI Taxonomy" id="320188"/>
    <lineage>
        <taxon>Eukaryota</taxon>
        <taxon>Metazoa</taxon>
        <taxon>Ecdysozoa</taxon>
        <taxon>Arthropoda</taxon>
        <taxon>Hexapoda</taxon>
        <taxon>Insecta</taxon>
        <taxon>Pterygota</taxon>
        <taxon>Neoptera</taxon>
        <taxon>Endopterygota</taxon>
        <taxon>Lepidoptera</taxon>
        <taxon>Glossata</taxon>
        <taxon>Ditrysia</taxon>
        <taxon>Papilionoidea</taxon>
        <taxon>Pieridae</taxon>
        <taxon>Pierinae</taxon>
        <taxon>Leptosia</taxon>
    </lineage>
</organism>
<dbReference type="SFLD" id="SFLDS00003">
    <property type="entry name" value="Haloacid_Dehalogenase"/>
    <property type="match status" value="1"/>
</dbReference>
<dbReference type="Pfam" id="PF00702">
    <property type="entry name" value="Hydrolase"/>
    <property type="match status" value="1"/>
</dbReference>
<reference evidence="17 18" key="1">
    <citation type="submission" date="2023-11" db="EMBL/GenBank/DDBJ databases">
        <authorList>
            <person name="Okamura Y."/>
        </authorList>
    </citation>
    <scope>NUCLEOTIDE SEQUENCE [LARGE SCALE GENOMIC DNA]</scope>
</reference>
<dbReference type="AlphaFoldDB" id="A0AAV1J224"/>
<keyword evidence="6 14" id="KW-0460">Magnesium</keyword>
<dbReference type="SFLD" id="SFLDG01129">
    <property type="entry name" value="C1.5:_HAD__Beta-PGM__Phosphata"/>
    <property type="match status" value="1"/>
</dbReference>
<dbReference type="FunFam" id="3.40.50.12350:FF:000001">
    <property type="entry name" value="Eyes absent homolog"/>
    <property type="match status" value="1"/>
</dbReference>
<dbReference type="InterPro" id="IPR042577">
    <property type="entry name" value="EYA_dom_metazoan"/>
</dbReference>
<accession>A0AAV1J224</accession>
<keyword evidence="11" id="KW-0539">Nucleus</keyword>
<keyword evidence="7 15" id="KW-0904">Protein phosphatase</keyword>